<dbReference type="Gene3D" id="3.10.100.10">
    <property type="entry name" value="Mannose-Binding Protein A, subunit A"/>
    <property type="match status" value="1"/>
</dbReference>
<reference evidence="3" key="1">
    <citation type="submission" date="2015-09" db="EMBL/GenBank/DDBJ databases">
        <authorList>
            <consortium name="Pathogen Informatics"/>
        </authorList>
    </citation>
    <scope>NUCLEOTIDE SEQUENCE [LARGE SCALE GENOMIC DNA]</scope>
    <source>
        <strain evidence="3">Lake Konstanz</strain>
    </source>
</reference>
<dbReference type="InterPro" id="IPR001304">
    <property type="entry name" value="C-type_lectin-like"/>
</dbReference>
<dbReference type="PROSITE" id="PS50041">
    <property type="entry name" value="C_TYPE_LECTIN_2"/>
    <property type="match status" value="1"/>
</dbReference>
<dbReference type="InterPro" id="IPR016187">
    <property type="entry name" value="CTDL_fold"/>
</dbReference>
<name>A0A0S4JF30_BODSA</name>
<dbReference type="VEuPathDB" id="TriTrypDB:BSAL_10970"/>
<evidence type="ECO:0000313" key="3">
    <source>
        <dbReference type="Proteomes" id="UP000051952"/>
    </source>
</evidence>
<evidence type="ECO:0000313" key="2">
    <source>
        <dbReference type="EMBL" id="CUG87589.1"/>
    </source>
</evidence>
<dbReference type="Proteomes" id="UP000051952">
    <property type="component" value="Unassembled WGS sequence"/>
</dbReference>
<protein>
    <recommendedName>
        <fullName evidence="1">C-type lectin domain-containing protein</fullName>
    </recommendedName>
</protein>
<keyword evidence="3" id="KW-1185">Reference proteome</keyword>
<dbReference type="SUPFAM" id="SSF56436">
    <property type="entry name" value="C-type lectin-like"/>
    <property type="match status" value="1"/>
</dbReference>
<feature type="domain" description="C-type lectin" evidence="1">
    <location>
        <begin position="53"/>
        <end position="159"/>
    </location>
</feature>
<sequence>YLQNRGVMYIYGPMNVADLGIAISRVMYYSDSASTTPRVITWNIGLNHVVSSVTQHMYFYNITGVPIAWWDASAICASSTLYNAPGYLANALNRGENAIMSRKMAVQAWVGGTDYQQETMWRWTGGPQAKLNGSGMLYWQGPNGAYDGEALNGAFSAWEPTGVTYVQGEPNGLSGTNYAWFKINGFWAARTNNDPGVDAFICEFGDATHAIPTNVWGVVTLQTPGCVVNDPIQTTCLAQMTATTCGYRSECTWLSNNTCVKGCEWISDPFACAETKGCHLDLDSVPGVCTLDVCSGSNDCSNPLCVVIDGACQYNVECTRFTTSDSCTNSATASMRLSVSSAMQRTQFQPTFGEL</sequence>
<feature type="non-terminal residue" evidence="2">
    <location>
        <position position="1"/>
    </location>
</feature>
<dbReference type="InterPro" id="IPR016186">
    <property type="entry name" value="C-type_lectin-like/link_sf"/>
</dbReference>
<evidence type="ECO:0000259" key="1">
    <source>
        <dbReference type="PROSITE" id="PS50041"/>
    </source>
</evidence>
<dbReference type="EMBL" id="CYKH01001549">
    <property type="protein sequence ID" value="CUG87589.1"/>
    <property type="molecule type" value="Genomic_DNA"/>
</dbReference>
<organism evidence="2 3">
    <name type="scientific">Bodo saltans</name>
    <name type="common">Flagellated protozoan</name>
    <dbReference type="NCBI Taxonomy" id="75058"/>
    <lineage>
        <taxon>Eukaryota</taxon>
        <taxon>Discoba</taxon>
        <taxon>Euglenozoa</taxon>
        <taxon>Kinetoplastea</taxon>
        <taxon>Metakinetoplastina</taxon>
        <taxon>Eubodonida</taxon>
        <taxon>Bodonidae</taxon>
        <taxon>Bodo</taxon>
    </lineage>
</organism>
<dbReference type="OrthoDB" id="441660at2759"/>
<gene>
    <name evidence="2" type="ORF">BSAL_10970</name>
</gene>
<proteinExistence type="predicted"/>
<dbReference type="AlphaFoldDB" id="A0A0S4JF30"/>
<accession>A0A0S4JF30</accession>